<sequence length="213" mass="23641">MVAPKPQIRSMFATPVCVHYLPVAQEFNTELRPLILDHAKLETAPANNNHHQGWRSAYDFEAWGGGSVQTLFRVLRELADSVTAMRNGTRVVLDWKIQAAAAIRNKGEYLERAARPGWYWSGVYYVDDGYMKQDDESLGGEAELADPRGVLPAMLAPQFGFRVPNGLTAGQVEAIRPASGMIILHPSWLPRGEHRFDGNGTRVTIEFDLAPPA</sequence>
<keyword evidence="2" id="KW-1185">Reference proteome</keyword>
<comment type="caution">
    <text evidence="1">The sequence shown here is derived from an EMBL/GenBank/DDBJ whole genome shotgun (WGS) entry which is preliminary data.</text>
</comment>
<accession>A0ABN1EG20</accession>
<evidence type="ECO:0000313" key="1">
    <source>
        <dbReference type="EMBL" id="GAA0565839.1"/>
    </source>
</evidence>
<evidence type="ECO:0000313" key="2">
    <source>
        <dbReference type="Proteomes" id="UP001499951"/>
    </source>
</evidence>
<dbReference type="Pfam" id="PF13759">
    <property type="entry name" value="2OG-FeII_Oxy_5"/>
    <property type="match status" value="1"/>
</dbReference>
<reference evidence="1 2" key="1">
    <citation type="journal article" date="2019" name="Int. J. Syst. Evol. Microbiol.">
        <title>The Global Catalogue of Microorganisms (GCM) 10K type strain sequencing project: providing services to taxonomists for standard genome sequencing and annotation.</title>
        <authorList>
            <consortium name="The Broad Institute Genomics Platform"/>
            <consortium name="The Broad Institute Genome Sequencing Center for Infectious Disease"/>
            <person name="Wu L."/>
            <person name="Ma J."/>
        </authorList>
    </citation>
    <scope>NUCLEOTIDE SEQUENCE [LARGE SCALE GENOMIC DNA]</scope>
    <source>
        <strain evidence="1 2">JCM 15089</strain>
    </source>
</reference>
<gene>
    <name evidence="1" type="ORF">GCM10008942_12770</name>
</gene>
<dbReference type="EMBL" id="BAAADD010000003">
    <property type="protein sequence ID" value="GAA0565839.1"/>
    <property type="molecule type" value="Genomic_DNA"/>
</dbReference>
<dbReference type="InterPro" id="IPR012668">
    <property type="entry name" value="CHP02466"/>
</dbReference>
<dbReference type="RefSeq" id="WP_166933387.1">
    <property type="nucleotide sequence ID" value="NZ_BAAADD010000003.1"/>
</dbReference>
<dbReference type="Proteomes" id="UP001499951">
    <property type="component" value="Unassembled WGS sequence"/>
</dbReference>
<proteinExistence type="predicted"/>
<protein>
    <submittedName>
        <fullName evidence="1">Uncharacterized protein</fullName>
    </submittedName>
</protein>
<organism evidence="1 2">
    <name type="scientific">Rhizomicrobium electricum</name>
    <dbReference type="NCBI Taxonomy" id="480070"/>
    <lineage>
        <taxon>Bacteria</taxon>
        <taxon>Pseudomonadati</taxon>
        <taxon>Pseudomonadota</taxon>
        <taxon>Alphaproteobacteria</taxon>
        <taxon>Micropepsales</taxon>
        <taxon>Micropepsaceae</taxon>
        <taxon>Rhizomicrobium</taxon>
    </lineage>
</organism>
<name>A0ABN1EG20_9PROT</name>
<dbReference type="Gene3D" id="2.60.120.620">
    <property type="entry name" value="q2cbj1_9rhob like domain"/>
    <property type="match status" value="1"/>
</dbReference>